<accession>A0A2W5YZ76</accession>
<dbReference type="EMBL" id="QHBU01000265">
    <property type="protein sequence ID" value="PZR78273.1"/>
    <property type="molecule type" value="Genomic_DNA"/>
</dbReference>
<dbReference type="Pfam" id="PF00589">
    <property type="entry name" value="Phage_integrase"/>
    <property type="match status" value="1"/>
</dbReference>
<dbReference type="SUPFAM" id="SSF56349">
    <property type="entry name" value="DNA breaking-rejoining enzymes"/>
    <property type="match status" value="1"/>
</dbReference>
<dbReference type="GO" id="GO:0006310">
    <property type="term" value="P:DNA recombination"/>
    <property type="evidence" value="ECO:0007669"/>
    <property type="project" value="UniProtKB-KW"/>
</dbReference>
<name>A0A2W5YZ76_9BACT</name>
<feature type="domain" description="Tyr recombinase" evidence="2">
    <location>
        <begin position="46"/>
        <end position="235"/>
    </location>
</feature>
<dbReference type="GO" id="GO:0003677">
    <property type="term" value="F:DNA binding"/>
    <property type="evidence" value="ECO:0007669"/>
    <property type="project" value="InterPro"/>
</dbReference>
<dbReference type="PANTHER" id="PTHR30349">
    <property type="entry name" value="PHAGE INTEGRASE-RELATED"/>
    <property type="match status" value="1"/>
</dbReference>
<dbReference type="InterPro" id="IPR050090">
    <property type="entry name" value="Tyrosine_recombinase_XerCD"/>
</dbReference>
<proteinExistence type="predicted"/>
<dbReference type="InterPro" id="IPR002104">
    <property type="entry name" value="Integrase_catalytic"/>
</dbReference>
<evidence type="ECO:0000259" key="2">
    <source>
        <dbReference type="PROSITE" id="PS51898"/>
    </source>
</evidence>
<dbReference type="CDD" id="cd01189">
    <property type="entry name" value="INT_ICEBs1_C_like"/>
    <property type="match status" value="1"/>
</dbReference>
<dbReference type="GO" id="GO:0015074">
    <property type="term" value="P:DNA integration"/>
    <property type="evidence" value="ECO:0007669"/>
    <property type="project" value="InterPro"/>
</dbReference>
<dbReference type="Gene3D" id="1.10.443.10">
    <property type="entry name" value="Intergrase catalytic core"/>
    <property type="match status" value="1"/>
</dbReference>
<keyword evidence="1" id="KW-0233">DNA recombination</keyword>
<evidence type="ECO:0000313" key="4">
    <source>
        <dbReference type="Proteomes" id="UP000248724"/>
    </source>
</evidence>
<dbReference type="Proteomes" id="UP000248724">
    <property type="component" value="Unassembled WGS sequence"/>
</dbReference>
<protein>
    <recommendedName>
        <fullName evidence="2">Tyr recombinase domain-containing protein</fullName>
    </recommendedName>
</protein>
<sequence length="257" mass="27985">MMAYDGADRHTQTTTGPTKVLQAAVDGGLLMASPCHKVPLPKIETEEMRFLSPEEIAELAAAIAPRYRAFVLLKSYGGLRWSEMAGLRRGRLDTLRSSVRVAEQAVEVRGHMHFGPPKTRAGRRTVPLPRQVTEELVQHLAQYAEAGEDGLVFSGPAGGPLRAGSWRQRFWRPALQAAGLAPLRPHDLRHSAVSLWAAAGASPSEVAARAGHTSVAVVLDRYRHLFPAEVERTTGRLEAMFAPVNSLAEGTVVELYL</sequence>
<dbReference type="PANTHER" id="PTHR30349:SF64">
    <property type="entry name" value="PROPHAGE INTEGRASE INTD-RELATED"/>
    <property type="match status" value="1"/>
</dbReference>
<dbReference type="InterPro" id="IPR013762">
    <property type="entry name" value="Integrase-like_cat_sf"/>
</dbReference>
<reference evidence="3 4" key="1">
    <citation type="journal article" date="2017" name="Nature">
        <title>Atmospheric trace gases support primary production in Antarctic desert surface soil.</title>
        <authorList>
            <person name="Ji M."/>
            <person name="Greening C."/>
            <person name="Vanwonterghem I."/>
            <person name="Carere C.R."/>
            <person name="Bay S.K."/>
            <person name="Steen J.A."/>
            <person name="Montgomery K."/>
            <person name="Lines T."/>
            <person name="Beardall J."/>
            <person name="van Dorst J."/>
            <person name="Snape I."/>
            <person name="Stott M.B."/>
            <person name="Hugenholtz P."/>
            <person name="Ferrari B.C."/>
        </authorList>
    </citation>
    <scope>NUCLEOTIDE SEQUENCE [LARGE SCALE GENOMIC DNA]</scope>
    <source>
        <strain evidence="3">RRmetagenome_bin12</strain>
    </source>
</reference>
<evidence type="ECO:0000313" key="3">
    <source>
        <dbReference type="EMBL" id="PZR78273.1"/>
    </source>
</evidence>
<dbReference type="InterPro" id="IPR011010">
    <property type="entry name" value="DNA_brk_join_enz"/>
</dbReference>
<dbReference type="AlphaFoldDB" id="A0A2W5YZ76"/>
<comment type="caution">
    <text evidence="3">The sequence shown here is derived from an EMBL/GenBank/DDBJ whole genome shotgun (WGS) entry which is preliminary data.</text>
</comment>
<dbReference type="PROSITE" id="PS51898">
    <property type="entry name" value="TYR_RECOMBINASE"/>
    <property type="match status" value="1"/>
</dbReference>
<gene>
    <name evidence="3" type="ORF">DLM65_13435</name>
</gene>
<organism evidence="3 4">
    <name type="scientific">Candidatus Aeolococcus gillhamiae</name>
    <dbReference type="NCBI Taxonomy" id="3127015"/>
    <lineage>
        <taxon>Bacteria</taxon>
        <taxon>Bacillati</taxon>
        <taxon>Candidatus Dormiibacterota</taxon>
        <taxon>Candidatus Dormibacteria</taxon>
        <taxon>Candidatus Aeolococcales</taxon>
        <taxon>Candidatus Aeolococcaceae</taxon>
        <taxon>Candidatus Aeolococcus</taxon>
    </lineage>
</organism>
<evidence type="ECO:0000256" key="1">
    <source>
        <dbReference type="ARBA" id="ARBA00023172"/>
    </source>
</evidence>